<dbReference type="AlphaFoldDB" id="A0A914QPB6"/>
<accession>A0A914QPB6</accession>
<sequence length="98" mass="11420">MFFAEKAEKAEKIYLQVANVINYENSAVALEKLIEGLPNLKDLDYYIEDDHENIITPTTFQKLLKIPHFLTLDKLTLRYIPEVADIDIFSDYIKVNIN</sequence>
<evidence type="ECO:0000313" key="2">
    <source>
        <dbReference type="WBParaSite" id="PDA_v2.g3330.t1"/>
    </source>
</evidence>
<proteinExistence type="predicted"/>
<protein>
    <submittedName>
        <fullName evidence="2">Uncharacterized protein</fullName>
    </submittedName>
</protein>
<dbReference type="Proteomes" id="UP000887578">
    <property type="component" value="Unplaced"/>
</dbReference>
<keyword evidence="1" id="KW-1185">Reference proteome</keyword>
<dbReference type="WBParaSite" id="PDA_v2.g3330.t1">
    <property type="protein sequence ID" value="PDA_v2.g3330.t1"/>
    <property type="gene ID" value="PDA_v2.g3330"/>
</dbReference>
<evidence type="ECO:0000313" key="1">
    <source>
        <dbReference type="Proteomes" id="UP000887578"/>
    </source>
</evidence>
<reference evidence="2" key="1">
    <citation type="submission" date="2022-11" db="UniProtKB">
        <authorList>
            <consortium name="WormBaseParasite"/>
        </authorList>
    </citation>
    <scope>IDENTIFICATION</scope>
</reference>
<name>A0A914QPB6_9BILA</name>
<organism evidence="1 2">
    <name type="scientific">Panagrolaimus davidi</name>
    <dbReference type="NCBI Taxonomy" id="227884"/>
    <lineage>
        <taxon>Eukaryota</taxon>
        <taxon>Metazoa</taxon>
        <taxon>Ecdysozoa</taxon>
        <taxon>Nematoda</taxon>
        <taxon>Chromadorea</taxon>
        <taxon>Rhabditida</taxon>
        <taxon>Tylenchina</taxon>
        <taxon>Panagrolaimomorpha</taxon>
        <taxon>Panagrolaimoidea</taxon>
        <taxon>Panagrolaimidae</taxon>
        <taxon>Panagrolaimus</taxon>
    </lineage>
</organism>